<dbReference type="AlphaFoldDB" id="A0AAE3P0M0"/>
<feature type="domain" description="TonB-dependent receptor plug" evidence="5">
    <location>
        <begin position="122"/>
        <end position="214"/>
    </location>
</feature>
<protein>
    <submittedName>
        <fullName evidence="6">Carboxypeptidase-like regulatory domain-containing protein</fullName>
    </submittedName>
</protein>
<dbReference type="Gene3D" id="2.40.170.20">
    <property type="entry name" value="TonB-dependent receptor, beta-barrel domain"/>
    <property type="match status" value="1"/>
</dbReference>
<evidence type="ECO:0000256" key="4">
    <source>
        <dbReference type="SAM" id="SignalP"/>
    </source>
</evidence>
<proteinExistence type="predicted"/>
<evidence type="ECO:0000256" key="1">
    <source>
        <dbReference type="ARBA" id="ARBA00004442"/>
    </source>
</evidence>
<dbReference type="InterPro" id="IPR037066">
    <property type="entry name" value="Plug_dom_sf"/>
</dbReference>
<keyword evidence="7" id="KW-1185">Reference proteome</keyword>
<dbReference type="SUPFAM" id="SSF49464">
    <property type="entry name" value="Carboxypeptidase regulatory domain-like"/>
    <property type="match status" value="1"/>
</dbReference>
<feature type="signal peptide" evidence="4">
    <location>
        <begin position="1"/>
        <end position="20"/>
    </location>
</feature>
<dbReference type="InterPro" id="IPR012910">
    <property type="entry name" value="Plug_dom"/>
</dbReference>
<gene>
    <name evidence="6" type="ORF">P0M35_08610</name>
</gene>
<keyword evidence="3" id="KW-0998">Cell outer membrane</keyword>
<dbReference type="GO" id="GO:0009279">
    <property type="term" value="C:cell outer membrane"/>
    <property type="evidence" value="ECO:0007669"/>
    <property type="project" value="UniProtKB-SubCell"/>
</dbReference>
<dbReference type="EMBL" id="JARGDL010000011">
    <property type="protein sequence ID" value="MDF1612209.1"/>
    <property type="molecule type" value="Genomic_DNA"/>
</dbReference>
<dbReference type="RefSeq" id="WP_321535977.1">
    <property type="nucleotide sequence ID" value="NZ_JARGDL010000011.1"/>
</dbReference>
<keyword evidence="4" id="KW-0732">Signal</keyword>
<evidence type="ECO:0000256" key="2">
    <source>
        <dbReference type="ARBA" id="ARBA00023136"/>
    </source>
</evidence>
<dbReference type="Pfam" id="PF07715">
    <property type="entry name" value="Plug"/>
    <property type="match status" value="1"/>
</dbReference>
<evidence type="ECO:0000313" key="6">
    <source>
        <dbReference type="EMBL" id="MDF1612209.1"/>
    </source>
</evidence>
<dbReference type="GO" id="GO:0004180">
    <property type="term" value="F:carboxypeptidase activity"/>
    <property type="evidence" value="ECO:0007669"/>
    <property type="project" value="UniProtKB-KW"/>
</dbReference>
<dbReference type="SUPFAM" id="SSF56935">
    <property type="entry name" value="Porins"/>
    <property type="match status" value="1"/>
</dbReference>
<feature type="chain" id="PRO_5042227537" evidence="4">
    <location>
        <begin position="21"/>
        <end position="1059"/>
    </location>
</feature>
<sequence>MRKLLLLSILTLYFASNIYAQTTGKISGTVVDSKTNEPLIGVSVMLQGTNIGASTNVEGYYVILNVPPGTYTVKASYVGYTSSIIRNVRVNIDQTTNLDIKLSEEAILAGEVIVVAQQPIVQKDVSSSRVNLSVEEIQNLPVANVQSVINLQAGILATAAGPVIRGGGIDQTAFVVNGMTLRDERDNTPYTGISFTSVKEIQVQTGGFNAEYGNIRSGLVNVVTKEGDKQKYSVSFLGRYRGASRKHFGDAVNSPNSYWIRPYIDNAVAWTGTDNGNWDEYTKRQYQPFRGWNVVSQQLISDNDPNNDLTPEAAKRLFLWQHRKQTDILIPDYDADLSFSGPVPFISKELGDMTFITSYRSSQSAYYIPLSTNAYRDYNYSLKLTSNIGNGMKLSIDGLIGKQKGTTSSRAGGPGIFRTADEIASQLDNRSGASYLDARVYATDYWAPTYKDLSGFGVKFTHVLSNTTYYDVTISEFGTKYNTNPGGKRNTDKIYDFGGVKFDEAPFGYYSGTSSGIGSSMDMGLGFSNSRDSSKVNTWSAKIDFISQLDKYNNLKTGLEFIYTNNNVNYALIEPALPSSNSHSKWHTYPIRAAYYIQDKLEFEGMIANVGLRFDYSDANSNWYVLRSPFDKALSGAQSLGIDTILAKEPTKKIMNVSPRLGIAFPISVDSKLFFNYGHFRSMPTPENLFLIRRSSVTQAVTRLANPNNPLPKTIAYELGYEHNLFDEYLLRVAGYYKDVSEQPRLVTYTSRDNSVNYSIPEPESYEDIRGFEITLTKNRGEWVRGFVNYTYQVTTSGNFDVANNSENPAIQRENLRNKAFFEQNKPIPRPYARANIDFVTPMDFGPEVFGIKPLEDLRLNILAAWRAGVYFSWTGPGGVKPGFENNIQWSDSWSFDLRFTKSFNVGRLNIELFADVYNFLNLKQLDYKAGFVDLNDYDYYMKSLHLPEKYREFASNYSFFAGNDKPGDIRKEGVEYQPLEYAKDLAAVAKPNKRAFYYDEVSKKYYQWNGTTWNKVDDGKIDEVMKNKAYIDMPNLEYTGFLNPRNIFWGIRFNFDIN</sequence>
<dbReference type="Gene3D" id="2.170.130.10">
    <property type="entry name" value="TonB-dependent receptor, plug domain"/>
    <property type="match status" value="1"/>
</dbReference>
<organism evidence="6 7">
    <name type="scientific">Stygiobacter electus</name>
    <dbReference type="NCBI Taxonomy" id="3032292"/>
    <lineage>
        <taxon>Bacteria</taxon>
        <taxon>Pseudomonadati</taxon>
        <taxon>Ignavibacteriota</taxon>
        <taxon>Ignavibacteria</taxon>
        <taxon>Ignavibacteriales</taxon>
        <taxon>Melioribacteraceae</taxon>
        <taxon>Stygiobacter</taxon>
    </lineage>
</organism>
<evidence type="ECO:0000313" key="7">
    <source>
        <dbReference type="Proteomes" id="UP001221302"/>
    </source>
</evidence>
<reference evidence="6" key="1">
    <citation type="submission" date="2023-03" db="EMBL/GenBank/DDBJ databases">
        <title>Stygiobacter electus gen. nov., sp. nov., facultatively anaerobic thermotolerant bacterium of the class Ignavibacteria from a well of Yessentuki mineral water deposit.</title>
        <authorList>
            <person name="Podosokorskaya O.A."/>
            <person name="Elcheninov A.G."/>
            <person name="Petrova N.F."/>
            <person name="Zavarzina D.G."/>
            <person name="Kublanov I.V."/>
            <person name="Merkel A.Y."/>
        </authorList>
    </citation>
    <scope>NUCLEOTIDE SEQUENCE</scope>
    <source>
        <strain evidence="6">09-Me</strain>
    </source>
</reference>
<name>A0AAE3P0M0_9BACT</name>
<keyword evidence="2" id="KW-0472">Membrane</keyword>
<dbReference type="Gene3D" id="2.60.40.1120">
    <property type="entry name" value="Carboxypeptidase-like, regulatory domain"/>
    <property type="match status" value="1"/>
</dbReference>
<accession>A0AAE3P0M0</accession>
<dbReference type="Pfam" id="PF13715">
    <property type="entry name" value="CarbopepD_reg_2"/>
    <property type="match status" value="1"/>
</dbReference>
<keyword evidence="6" id="KW-0645">Protease</keyword>
<keyword evidence="6" id="KW-0121">Carboxypeptidase</keyword>
<comment type="subcellular location">
    <subcellularLocation>
        <location evidence="1">Cell outer membrane</location>
    </subcellularLocation>
</comment>
<dbReference type="InterPro" id="IPR036942">
    <property type="entry name" value="Beta-barrel_TonB_sf"/>
</dbReference>
<dbReference type="Proteomes" id="UP001221302">
    <property type="component" value="Unassembled WGS sequence"/>
</dbReference>
<comment type="caution">
    <text evidence="6">The sequence shown here is derived from an EMBL/GenBank/DDBJ whole genome shotgun (WGS) entry which is preliminary data.</text>
</comment>
<evidence type="ECO:0000256" key="3">
    <source>
        <dbReference type="ARBA" id="ARBA00023237"/>
    </source>
</evidence>
<keyword evidence="6" id="KW-0378">Hydrolase</keyword>
<dbReference type="InterPro" id="IPR008969">
    <property type="entry name" value="CarboxyPept-like_regulatory"/>
</dbReference>
<evidence type="ECO:0000259" key="5">
    <source>
        <dbReference type="Pfam" id="PF07715"/>
    </source>
</evidence>